<protein>
    <recommendedName>
        <fullName evidence="2">Type VII secretion system protein EssD-like domain-containing protein</fullName>
    </recommendedName>
</protein>
<evidence type="ECO:0000313" key="4">
    <source>
        <dbReference type="Proteomes" id="UP001501521"/>
    </source>
</evidence>
<dbReference type="RefSeq" id="WP_345579911.1">
    <property type="nucleotide sequence ID" value="NZ_BAABLV010000017.1"/>
</dbReference>
<dbReference type="Gene3D" id="3.40.570.10">
    <property type="entry name" value="Extracellular Endonuclease, subunit A"/>
    <property type="match status" value="1"/>
</dbReference>
<name>A0ABP9F5E9_9ACTN</name>
<evidence type="ECO:0000313" key="3">
    <source>
        <dbReference type="EMBL" id="GAA4894719.1"/>
    </source>
</evidence>
<comment type="caution">
    <text evidence="3">The sequence shown here is derived from an EMBL/GenBank/DDBJ whole genome shotgun (WGS) entry which is preliminary data.</text>
</comment>
<dbReference type="InterPro" id="IPR044927">
    <property type="entry name" value="Endonuclea_NS_2"/>
</dbReference>
<gene>
    <name evidence="3" type="ORF">GCM10025789_10070</name>
</gene>
<feature type="region of interest" description="Disordered" evidence="1">
    <location>
        <begin position="64"/>
        <end position="91"/>
    </location>
</feature>
<dbReference type="Pfam" id="PF13930">
    <property type="entry name" value="Endonuclea_NS_2"/>
    <property type="match status" value="1"/>
</dbReference>
<dbReference type="EMBL" id="BAABLV010000017">
    <property type="protein sequence ID" value="GAA4894719.1"/>
    <property type="molecule type" value="Genomic_DNA"/>
</dbReference>
<feature type="domain" description="Type VII secretion system protein EssD-like" evidence="2">
    <location>
        <begin position="52"/>
        <end position="160"/>
    </location>
</feature>
<evidence type="ECO:0000256" key="1">
    <source>
        <dbReference type="SAM" id="MobiDB-lite"/>
    </source>
</evidence>
<proteinExistence type="predicted"/>
<sequence length="177" mass="19810">MAKVPSEAAKGIMAKAMRKLKWVDEPFERVGNVHKLKKDAIYESGKKGTNVRYVYTTDAQGRISSAHARPLELPPKTPRANHNSKTPDKLPGDHAGHLFADMFGGSGRLDNLVSQASDVNLGKMGALERDWRKRLEAGEKFDVDIDVRYGDNARPTQFIVRETLADGTVVRHRFRNE</sequence>
<reference evidence="4" key="1">
    <citation type="journal article" date="2019" name="Int. J. Syst. Evol. Microbiol.">
        <title>The Global Catalogue of Microorganisms (GCM) 10K type strain sequencing project: providing services to taxonomists for standard genome sequencing and annotation.</title>
        <authorList>
            <consortium name="The Broad Institute Genomics Platform"/>
            <consortium name="The Broad Institute Genome Sequencing Center for Infectious Disease"/>
            <person name="Wu L."/>
            <person name="Ma J."/>
        </authorList>
    </citation>
    <scope>NUCLEOTIDE SEQUENCE [LARGE SCALE GENOMIC DNA]</scope>
    <source>
        <strain evidence="4">JCM 19125</strain>
    </source>
</reference>
<evidence type="ECO:0000259" key="2">
    <source>
        <dbReference type="Pfam" id="PF13930"/>
    </source>
</evidence>
<dbReference type="InterPro" id="IPR044929">
    <property type="entry name" value="DNA/RNA_non-sp_Endonuclease_sf"/>
</dbReference>
<keyword evidence="4" id="KW-1185">Reference proteome</keyword>
<accession>A0ABP9F5E9</accession>
<organism evidence="3 4">
    <name type="scientific">Tessaracoccus lubricantis</name>
    <dbReference type="NCBI Taxonomy" id="545543"/>
    <lineage>
        <taxon>Bacteria</taxon>
        <taxon>Bacillati</taxon>
        <taxon>Actinomycetota</taxon>
        <taxon>Actinomycetes</taxon>
        <taxon>Propionibacteriales</taxon>
        <taxon>Propionibacteriaceae</taxon>
        <taxon>Tessaracoccus</taxon>
    </lineage>
</organism>
<dbReference type="Proteomes" id="UP001501521">
    <property type="component" value="Unassembled WGS sequence"/>
</dbReference>